<accession>A0A3D9L8S8</accession>
<dbReference type="InterPro" id="IPR036866">
    <property type="entry name" value="RibonucZ/Hydroxyglut_hydro"/>
</dbReference>
<dbReference type="RefSeq" id="WP_115866613.1">
    <property type="nucleotide sequence ID" value="NZ_QREG01000002.1"/>
</dbReference>
<dbReference type="SUPFAM" id="SSF56281">
    <property type="entry name" value="Metallo-hydrolase/oxidoreductase"/>
    <property type="match status" value="1"/>
</dbReference>
<dbReference type="Gene3D" id="3.60.15.10">
    <property type="entry name" value="Ribonuclease Z/Hydroxyacylglutathione hydrolase-like"/>
    <property type="match status" value="1"/>
</dbReference>
<sequence>MLLWIFVIFLLLAGGILLIGWSFSTPGHQGPATPHFDGKQFRNKSGAKARGFAAVLQWIIKRDQGPWAKNYETTQGEAPVSSSDQMRITFVNHSTFLIQWNDLNILTDPIWSERCSPVSFAGPQRMRPPGIRFEDLPPIDAVLISHNHYDHLDIPSIKRIQKEFAPVFVVPLGVKKHLAQLNIENTIELDWWQSAHIGMEIKAVPAQHFSGRGMFDRDQTLWAGYVISDGIKKIYFAGDSGYAPLFKEIGKKEGPMDVSLIPIGAYMPQWFMSPVHISPEEAIKVHQDVRSRQSIAMHFGTFPLADEGQGKAEEDLILSLAAHQIPQSEFIIPEEGEVWTAD</sequence>
<dbReference type="PANTHER" id="PTHR15032:SF4">
    <property type="entry name" value="N-ACYL-PHOSPHATIDYLETHANOLAMINE-HYDROLYZING PHOSPHOLIPASE D"/>
    <property type="match status" value="1"/>
</dbReference>
<protein>
    <submittedName>
        <fullName evidence="2">L-ascorbate metabolism protein UlaG (Beta-lactamase superfamily)</fullName>
    </submittedName>
</protein>
<dbReference type="Pfam" id="PF12706">
    <property type="entry name" value="Lactamase_B_2"/>
    <property type="match status" value="1"/>
</dbReference>
<dbReference type="Proteomes" id="UP000256779">
    <property type="component" value="Unassembled WGS sequence"/>
</dbReference>
<evidence type="ECO:0000313" key="2">
    <source>
        <dbReference type="EMBL" id="REE02076.1"/>
    </source>
</evidence>
<reference evidence="2 3" key="1">
    <citation type="submission" date="2018-07" db="EMBL/GenBank/DDBJ databases">
        <title>Genomic Encyclopedia of Type Strains, Phase IV (KMG-IV): sequencing the most valuable type-strain genomes for metagenomic binning, comparative biology and taxonomic classification.</title>
        <authorList>
            <person name="Goeker M."/>
        </authorList>
    </citation>
    <scope>NUCLEOTIDE SEQUENCE [LARGE SCALE GENOMIC DNA]</scope>
    <source>
        <strain evidence="2 3">DSM 4134</strain>
    </source>
</reference>
<organism evidence="2 3">
    <name type="scientific">Marinoscillum furvescens DSM 4134</name>
    <dbReference type="NCBI Taxonomy" id="1122208"/>
    <lineage>
        <taxon>Bacteria</taxon>
        <taxon>Pseudomonadati</taxon>
        <taxon>Bacteroidota</taxon>
        <taxon>Cytophagia</taxon>
        <taxon>Cytophagales</taxon>
        <taxon>Reichenbachiellaceae</taxon>
        <taxon>Marinoscillum</taxon>
    </lineage>
</organism>
<name>A0A3D9L8S8_MARFU</name>
<dbReference type="PANTHER" id="PTHR15032">
    <property type="entry name" value="N-ACYL-PHOSPHATIDYLETHANOLAMINE-HYDROLYZING PHOSPHOLIPASE D"/>
    <property type="match status" value="1"/>
</dbReference>
<evidence type="ECO:0000259" key="1">
    <source>
        <dbReference type="Pfam" id="PF12706"/>
    </source>
</evidence>
<feature type="domain" description="Metallo-beta-lactamase" evidence="1">
    <location>
        <begin position="104"/>
        <end position="299"/>
    </location>
</feature>
<keyword evidence="3" id="KW-1185">Reference proteome</keyword>
<dbReference type="EMBL" id="QREG01000002">
    <property type="protein sequence ID" value="REE02076.1"/>
    <property type="molecule type" value="Genomic_DNA"/>
</dbReference>
<gene>
    <name evidence="2" type="ORF">C7460_10296</name>
</gene>
<dbReference type="AlphaFoldDB" id="A0A3D9L8S8"/>
<proteinExistence type="predicted"/>
<comment type="caution">
    <text evidence="2">The sequence shown here is derived from an EMBL/GenBank/DDBJ whole genome shotgun (WGS) entry which is preliminary data.</text>
</comment>
<dbReference type="OrthoDB" id="9805728at2"/>
<evidence type="ECO:0000313" key="3">
    <source>
        <dbReference type="Proteomes" id="UP000256779"/>
    </source>
</evidence>
<dbReference type="InterPro" id="IPR001279">
    <property type="entry name" value="Metallo-B-lactamas"/>
</dbReference>
<dbReference type="GO" id="GO:0005737">
    <property type="term" value="C:cytoplasm"/>
    <property type="evidence" value="ECO:0007669"/>
    <property type="project" value="TreeGrafter"/>
</dbReference>